<dbReference type="SUPFAM" id="SSF53067">
    <property type="entry name" value="Actin-like ATPase domain"/>
    <property type="match status" value="2"/>
</dbReference>
<dbReference type="STRING" id="933852.A0A0C2X253"/>
<dbReference type="OrthoDB" id="2963168at2759"/>
<dbReference type="InterPro" id="IPR043129">
    <property type="entry name" value="ATPase_NBD"/>
</dbReference>
<keyword evidence="2" id="KW-1185">Reference proteome</keyword>
<protein>
    <submittedName>
        <fullName evidence="1">Uncharacterized protein</fullName>
    </submittedName>
</protein>
<name>A0A0C2X253_SERVB</name>
<reference evidence="2" key="2">
    <citation type="submission" date="2015-01" db="EMBL/GenBank/DDBJ databases">
        <title>Evolutionary Origins and Diversification of the Mycorrhizal Mutualists.</title>
        <authorList>
            <consortium name="DOE Joint Genome Institute"/>
            <consortium name="Mycorrhizal Genomics Consortium"/>
            <person name="Kohler A."/>
            <person name="Kuo A."/>
            <person name="Nagy L.G."/>
            <person name="Floudas D."/>
            <person name="Copeland A."/>
            <person name="Barry K.W."/>
            <person name="Cichocki N."/>
            <person name="Veneault-Fourrey C."/>
            <person name="LaButti K."/>
            <person name="Lindquist E.A."/>
            <person name="Lipzen A."/>
            <person name="Lundell T."/>
            <person name="Morin E."/>
            <person name="Murat C."/>
            <person name="Riley R."/>
            <person name="Ohm R."/>
            <person name="Sun H."/>
            <person name="Tunlid A."/>
            <person name="Henrissat B."/>
            <person name="Grigoriev I.V."/>
            <person name="Hibbett D.S."/>
            <person name="Martin F."/>
        </authorList>
    </citation>
    <scope>NUCLEOTIDE SEQUENCE [LARGE SCALE GENOMIC DNA]</scope>
    <source>
        <strain evidence="2">MAFF 305830</strain>
    </source>
</reference>
<dbReference type="Gene3D" id="3.30.420.40">
    <property type="match status" value="2"/>
</dbReference>
<sequence>MSSYYADKSYEGPETIVVAMDIGTTHSAVSFTYLCPGSHPQGKMVAHWPGQAHWNGAAKIPSVVSYRNGTAHAYGMDAQKEIEEHADKVAYWFKLHLHPASMLRVSGPRGFEIPPLPLGISIERVYEDLMRYLMENTKRFFGMTTPGGEAIWARLKNTMVIMLATPNGWDIKQQDVLRRASIKASLVTEDTAGQFLQFLTEAEASVHYALANQSFDWLKKGTVFAVIDCGGSTVDTTVYRCTSAKPLKLEETCPSECVQAGGIFVDREVKKMLKNRLQGTPFGDPEVIRIMTRAFERELKPSFDGVKAEYDLIFSSIRENDAQLGIHKGRLTLQRESLTSIFNVVTDQIVNSCLDSLIEQRAKCVVLVGGFAESPYVRHALWKVLNHMGIDLVTVGDYAKKAAAEGAIISYIKQAVVARVVKATFGGCVREKYNKQLHSARKHTVQIYADGKRRVDGAFHAWIKKGTILQGAIAYQLPYHLAWDINTPMDEIKKSLGTTQIEVFAWEGDNVPIWCKDERGHLMQGMRPVFTLTADLSALAGGLHQTNGFRGKRCYRVNYLVCVYFGGTQLRATLRWQEKGGTCESAIKVISDVS</sequence>
<evidence type="ECO:0000313" key="1">
    <source>
        <dbReference type="EMBL" id="KIM23517.1"/>
    </source>
</evidence>
<dbReference type="AlphaFoldDB" id="A0A0C2X253"/>
<proteinExistence type="predicted"/>
<reference evidence="1 2" key="1">
    <citation type="submission" date="2014-04" db="EMBL/GenBank/DDBJ databases">
        <authorList>
            <consortium name="DOE Joint Genome Institute"/>
            <person name="Kuo A."/>
            <person name="Zuccaro A."/>
            <person name="Kohler A."/>
            <person name="Nagy L.G."/>
            <person name="Floudas D."/>
            <person name="Copeland A."/>
            <person name="Barry K.W."/>
            <person name="Cichocki N."/>
            <person name="Veneault-Fourrey C."/>
            <person name="LaButti K."/>
            <person name="Lindquist E.A."/>
            <person name="Lipzen A."/>
            <person name="Lundell T."/>
            <person name="Morin E."/>
            <person name="Murat C."/>
            <person name="Sun H."/>
            <person name="Tunlid A."/>
            <person name="Henrissat B."/>
            <person name="Grigoriev I.V."/>
            <person name="Hibbett D.S."/>
            <person name="Martin F."/>
            <person name="Nordberg H.P."/>
            <person name="Cantor M.N."/>
            <person name="Hua S.X."/>
        </authorList>
    </citation>
    <scope>NUCLEOTIDE SEQUENCE [LARGE SCALE GENOMIC DNA]</scope>
    <source>
        <strain evidence="1 2">MAFF 305830</strain>
    </source>
</reference>
<evidence type="ECO:0000313" key="2">
    <source>
        <dbReference type="Proteomes" id="UP000054097"/>
    </source>
</evidence>
<dbReference type="PANTHER" id="PTHR14187">
    <property type="entry name" value="ALPHA KINASE/ELONGATION FACTOR 2 KINASE"/>
    <property type="match status" value="1"/>
</dbReference>
<dbReference type="Proteomes" id="UP000054097">
    <property type="component" value="Unassembled WGS sequence"/>
</dbReference>
<dbReference type="PANTHER" id="PTHR14187:SF5">
    <property type="entry name" value="HEAT SHOCK 70 KDA PROTEIN 12A"/>
    <property type="match status" value="1"/>
</dbReference>
<organism evidence="1 2">
    <name type="scientific">Serendipita vermifera MAFF 305830</name>
    <dbReference type="NCBI Taxonomy" id="933852"/>
    <lineage>
        <taxon>Eukaryota</taxon>
        <taxon>Fungi</taxon>
        <taxon>Dikarya</taxon>
        <taxon>Basidiomycota</taxon>
        <taxon>Agaricomycotina</taxon>
        <taxon>Agaricomycetes</taxon>
        <taxon>Sebacinales</taxon>
        <taxon>Serendipitaceae</taxon>
        <taxon>Serendipita</taxon>
    </lineage>
</organism>
<dbReference type="Gene3D" id="3.90.640.10">
    <property type="entry name" value="Actin, Chain A, domain 4"/>
    <property type="match status" value="1"/>
</dbReference>
<dbReference type="CDD" id="cd10170">
    <property type="entry name" value="ASKHA_NBD_HSP70"/>
    <property type="match status" value="1"/>
</dbReference>
<dbReference type="EMBL" id="KN824336">
    <property type="protein sequence ID" value="KIM23517.1"/>
    <property type="molecule type" value="Genomic_DNA"/>
</dbReference>
<gene>
    <name evidence="1" type="ORF">M408DRAFT_262970</name>
</gene>
<dbReference type="HOGENOM" id="CLU_009958_4_1_1"/>
<accession>A0A0C2X253</accession>